<accession>A0ABS9WDA9</accession>
<keyword evidence="2" id="KW-1185">Reference proteome</keyword>
<sequence>MAGKQGHIGILGTEERALMSEHFAQKCCGEAARAVMSEHLAQQSQRAVSPQFTYRYQ</sequence>
<protein>
    <submittedName>
        <fullName evidence="1">Uncharacterized protein</fullName>
    </submittedName>
</protein>
<dbReference type="EMBL" id="JAJMLW010000001">
    <property type="protein sequence ID" value="MCI2240853.1"/>
    <property type="molecule type" value="Genomic_DNA"/>
</dbReference>
<comment type="caution">
    <text evidence="1">The sequence shown here is derived from an EMBL/GenBank/DDBJ whole genome shotgun (WGS) entry which is preliminary data.</text>
</comment>
<evidence type="ECO:0000313" key="1">
    <source>
        <dbReference type="EMBL" id="MCI2240853.1"/>
    </source>
</evidence>
<proteinExistence type="predicted"/>
<dbReference type="RefSeq" id="WP_242162485.1">
    <property type="nucleotide sequence ID" value="NZ_JAJMLW010000001.1"/>
</dbReference>
<dbReference type="Proteomes" id="UP001430755">
    <property type="component" value="Unassembled WGS sequence"/>
</dbReference>
<reference evidence="1" key="1">
    <citation type="submission" date="2021-11" db="EMBL/GenBank/DDBJ databases">
        <title>A Novel Adlercreutzia Species, isolated from a Allomyrina dichotoma larva feces.</title>
        <authorList>
            <person name="Suh M.K."/>
        </authorList>
    </citation>
    <scope>NUCLEOTIDE SEQUENCE</scope>
    <source>
        <strain evidence="1">JBNU-10</strain>
    </source>
</reference>
<name>A0ABS9WDA9_9ACTN</name>
<evidence type="ECO:0000313" key="2">
    <source>
        <dbReference type="Proteomes" id="UP001430755"/>
    </source>
</evidence>
<organism evidence="1 2">
    <name type="scientific">Adlercreutzia faecimuris</name>
    <dbReference type="NCBI Taxonomy" id="2897341"/>
    <lineage>
        <taxon>Bacteria</taxon>
        <taxon>Bacillati</taxon>
        <taxon>Actinomycetota</taxon>
        <taxon>Coriobacteriia</taxon>
        <taxon>Eggerthellales</taxon>
        <taxon>Eggerthellaceae</taxon>
        <taxon>Adlercreutzia</taxon>
    </lineage>
</organism>
<gene>
    <name evidence="1" type="ORF">LPT13_00570</name>
</gene>